<evidence type="ECO:0000256" key="3">
    <source>
        <dbReference type="ARBA" id="ARBA00023159"/>
    </source>
</evidence>
<dbReference type="PRINTS" id="PR00032">
    <property type="entry name" value="HTHARAC"/>
</dbReference>
<reference evidence="6 7" key="1">
    <citation type="submission" date="2019-02" db="EMBL/GenBank/DDBJ databases">
        <title>Aquabacterium sp. strain KMB7.</title>
        <authorList>
            <person name="Chen W.-M."/>
        </authorList>
    </citation>
    <scope>NUCLEOTIDE SEQUENCE [LARGE SCALE GENOMIC DNA]</scope>
    <source>
        <strain evidence="6 7">KMB7</strain>
    </source>
</reference>
<dbReference type="OrthoDB" id="9789899at2"/>
<dbReference type="SUPFAM" id="SSF51215">
    <property type="entry name" value="Regulatory protein AraC"/>
    <property type="match status" value="1"/>
</dbReference>
<dbReference type="InterPro" id="IPR020449">
    <property type="entry name" value="Tscrpt_reg_AraC-type_HTH"/>
</dbReference>
<dbReference type="PANTHER" id="PTHR46796">
    <property type="entry name" value="HTH-TYPE TRANSCRIPTIONAL ACTIVATOR RHAS-RELATED"/>
    <property type="match status" value="1"/>
</dbReference>
<dbReference type="GO" id="GO:0003700">
    <property type="term" value="F:DNA-binding transcription factor activity"/>
    <property type="evidence" value="ECO:0007669"/>
    <property type="project" value="InterPro"/>
</dbReference>
<dbReference type="InterPro" id="IPR009057">
    <property type="entry name" value="Homeodomain-like_sf"/>
</dbReference>
<keyword evidence="3" id="KW-0010">Activator</keyword>
<organism evidence="6 7">
    <name type="scientific">Aquabacterium lacunae</name>
    <dbReference type="NCBI Taxonomy" id="2528630"/>
    <lineage>
        <taxon>Bacteria</taxon>
        <taxon>Pseudomonadati</taxon>
        <taxon>Pseudomonadota</taxon>
        <taxon>Betaproteobacteria</taxon>
        <taxon>Burkholderiales</taxon>
        <taxon>Aquabacterium</taxon>
    </lineage>
</organism>
<evidence type="ECO:0000259" key="5">
    <source>
        <dbReference type="PROSITE" id="PS01124"/>
    </source>
</evidence>
<protein>
    <submittedName>
        <fullName evidence="6">AraC family transcriptional regulator</fullName>
    </submittedName>
</protein>
<dbReference type="Gene3D" id="1.10.10.60">
    <property type="entry name" value="Homeodomain-like"/>
    <property type="match status" value="2"/>
</dbReference>
<dbReference type="InterPro" id="IPR032783">
    <property type="entry name" value="AraC_lig"/>
</dbReference>
<dbReference type="Pfam" id="PF12852">
    <property type="entry name" value="Cupin_6"/>
    <property type="match status" value="1"/>
</dbReference>
<keyword evidence="4" id="KW-0804">Transcription</keyword>
<feature type="domain" description="HTH araC/xylS-type" evidence="5">
    <location>
        <begin position="210"/>
        <end position="308"/>
    </location>
</feature>
<keyword evidence="1" id="KW-0805">Transcription regulation</keyword>
<name>A0A4Q9H0L7_9BURK</name>
<dbReference type="PANTHER" id="PTHR46796:SF7">
    <property type="entry name" value="ARAC FAMILY TRANSCRIPTIONAL REGULATOR"/>
    <property type="match status" value="1"/>
</dbReference>
<dbReference type="SUPFAM" id="SSF46689">
    <property type="entry name" value="Homeodomain-like"/>
    <property type="match status" value="2"/>
</dbReference>
<dbReference type="Pfam" id="PF12833">
    <property type="entry name" value="HTH_18"/>
    <property type="match status" value="1"/>
</dbReference>
<evidence type="ECO:0000313" key="6">
    <source>
        <dbReference type="EMBL" id="TBO29417.1"/>
    </source>
</evidence>
<keyword evidence="2" id="KW-0238">DNA-binding</keyword>
<sequence>MDPLSLIIDDMRFDGVVFVGTVLHAPWCLRLHTPGLAAFHVVTQGQAWLHRDGLEAVRVQTGDLVVLPAGQAHHISDSAVLPRGPDALLADDLAPHLAPGLWTQRVLPGEGPATTLVSGHARFDVHMAAPLVQALPPLMHIRGMGEAPPLWLAIGLQFLQQEMATARPGQQAIINRLGDILFMECLRDHVSALPERSGNWLSALKDRALSAALACMHQNPAHNWSVPELAQQACLSRSAFAERFGQVLGEPPLTYLTRHRMRLAARQLVSSTLPVSRVATQVGYASEAAFSQAFKREYGLSPSAWRQQKARSPGNAQAST</sequence>
<keyword evidence="7" id="KW-1185">Reference proteome</keyword>
<dbReference type="EMBL" id="SIXI01000005">
    <property type="protein sequence ID" value="TBO29417.1"/>
    <property type="molecule type" value="Genomic_DNA"/>
</dbReference>
<dbReference type="SMART" id="SM00342">
    <property type="entry name" value="HTH_ARAC"/>
    <property type="match status" value="1"/>
</dbReference>
<dbReference type="InterPro" id="IPR018060">
    <property type="entry name" value="HTH_AraC"/>
</dbReference>
<proteinExistence type="predicted"/>
<evidence type="ECO:0000313" key="7">
    <source>
        <dbReference type="Proteomes" id="UP000292120"/>
    </source>
</evidence>
<evidence type="ECO:0000256" key="4">
    <source>
        <dbReference type="ARBA" id="ARBA00023163"/>
    </source>
</evidence>
<gene>
    <name evidence="6" type="ORF">EYS42_13535</name>
</gene>
<dbReference type="InterPro" id="IPR037923">
    <property type="entry name" value="HTH-like"/>
</dbReference>
<dbReference type="InterPro" id="IPR050204">
    <property type="entry name" value="AraC_XylS_family_regulators"/>
</dbReference>
<dbReference type="PROSITE" id="PS00041">
    <property type="entry name" value="HTH_ARAC_FAMILY_1"/>
    <property type="match status" value="1"/>
</dbReference>
<dbReference type="AlphaFoldDB" id="A0A4Q9H0L7"/>
<accession>A0A4Q9H0L7</accession>
<evidence type="ECO:0000256" key="1">
    <source>
        <dbReference type="ARBA" id="ARBA00023015"/>
    </source>
</evidence>
<dbReference type="PROSITE" id="PS01124">
    <property type="entry name" value="HTH_ARAC_FAMILY_2"/>
    <property type="match status" value="1"/>
</dbReference>
<evidence type="ECO:0000256" key="2">
    <source>
        <dbReference type="ARBA" id="ARBA00023125"/>
    </source>
</evidence>
<dbReference type="GO" id="GO:0043565">
    <property type="term" value="F:sequence-specific DNA binding"/>
    <property type="evidence" value="ECO:0007669"/>
    <property type="project" value="InterPro"/>
</dbReference>
<comment type="caution">
    <text evidence="6">The sequence shown here is derived from an EMBL/GenBank/DDBJ whole genome shotgun (WGS) entry which is preliminary data.</text>
</comment>
<dbReference type="Proteomes" id="UP000292120">
    <property type="component" value="Unassembled WGS sequence"/>
</dbReference>
<dbReference type="RefSeq" id="WP_130968712.1">
    <property type="nucleotide sequence ID" value="NZ_SIXI01000005.1"/>
</dbReference>
<dbReference type="InterPro" id="IPR018062">
    <property type="entry name" value="HTH_AraC-typ_CS"/>
</dbReference>